<dbReference type="Pfam" id="PF00028">
    <property type="entry name" value="Cadherin"/>
    <property type="match status" value="1"/>
</dbReference>
<dbReference type="SMART" id="SM00736">
    <property type="entry name" value="CADG"/>
    <property type="match status" value="2"/>
</dbReference>
<dbReference type="GO" id="GO:0007156">
    <property type="term" value="P:homophilic cell adhesion via plasma membrane adhesion molecules"/>
    <property type="evidence" value="ECO:0007669"/>
    <property type="project" value="InterPro"/>
</dbReference>
<evidence type="ECO:0000313" key="7">
    <source>
        <dbReference type="EMBL" id="MBE9078257.1"/>
    </source>
</evidence>
<proteinExistence type="predicted"/>
<evidence type="ECO:0000256" key="3">
    <source>
        <dbReference type="ARBA" id="ARBA00022989"/>
    </source>
</evidence>
<name>A0A8J7A7D6_9CYAN</name>
<dbReference type="GO" id="GO:0005509">
    <property type="term" value="F:calcium ion binding"/>
    <property type="evidence" value="ECO:0007669"/>
    <property type="project" value="InterPro"/>
</dbReference>
<dbReference type="InterPro" id="IPR013783">
    <property type="entry name" value="Ig-like_fold"/>
</dbReference>
<dbReference type="RefSeq" id="WP_193907922.1">
    <property type="nucleotide sequence ID" value="NZ_JADEXG010000029.1"/>
</dbReference>
<dbReference type="SMART" id="SM00112">
    <property type="entry name" value="CA"/>
    <property type="match status" value="1"/>
</dbReference>
<protein>
    <submittedName>
        <fullName evidence="7">Cadherin domain-containing protein</fullName>
    </submittedName>
</protein>
<dbReference type="InterPro" id="IPR006644">
    <property type="entry name" value="Cadg"/>
</dbReference>
<evidence type="ECO:0000256" key="5">
    <source>
        <dbReference type="SAM" id="MobiDB-lite"/>
    </source>
</evidence>
<feature type="region of interest" description="Disordered" evidence="5">
    <location>
        <begin position="55"/>
        <end position="86"/>
    </location>
</feature>
<feature type="domain" description="Cadherin" evidence="6">
    <location>
        <begin position="988"/>
        <end position="1080"/>
    </location>
</feature>
<dbReference type="Gene3D" id="2.60.120.380">
    <property type="match status" value="14"/>
</dbReference>
<evidence type="ECO:0000256" key="1">
    <source>
        <dbReference type="ARBA" id="ARBA00004167"/>
    </source>
</evidence>
<dbReference type="InterPro" id="IPR044016">
    <property type="entry name" value="Big_13"/>
</dbReference>
<keyword evidence="8" id="KW-1185">Reference proteome</keyword>
<evidence type="ECO:0000256" key="4">
    <source>
        <dbReference type="ARBA" id="ARBA00023180"/>
    </source>
</evidence>
<dbReference type="Pfam" id="PF05345">
    <property type="entry name" value="He_PIG"/>
    <property type="match status" value="2"/>
</dbReference>
<sequence length="3183" mass="340688">MGKPEDLLNINSKNVFAQPLLQDASLLNEVASLGIEVSTRSGKVKKSSLDPIAKAGTDDLSLQPLPTKPATPLNSSPTVFGSIPDGSTVKTSAADVDPVTGNPGLTPLANAIQAAPPAAIPVTLPAFAVMAEGTVTVNGSSDFDGDPRNLKDDALIYGGAGFTINGNPTLPIQRDANGNPILDAKGKPQLVKEAVAVAPDYRVSNASGNHYAGLIPPSVVPKQVVSVTAYADIRQHELTRRIPLGTPTVFFNAQQNPINNANDWAKKFPTPGTAANPTVVQVTNGGLTIPSGVNLSHTIITVANGDINFNGSGQTLNNTVLVTNNGNVNLAKVRSTDLSVLAAGAINMNGGAKFGGSTLLANETGGITFNGSTSTTDSGSNLAVISQGNITYNGSSNTRGIFLSAKDFTYNGSSTLYGAIGAKGNVLFNGRATVIADATISFRPTPPAITAGLTRDTAPGNTTNTDRITYDPTIAGAISVTNPGIQIGASGTIPANGSSTSGNQIIEFKARFDSMPSGSYRNILSSLQANGTFNLSRTELNQIYGSSLTDGPHSLHLLARDQYNNVTNVDIVFTLDTRTAAPILTLQPTSDSGQSNQDRITNVVGPTIRGTAEAGASLEIFNGNQSIGQTTVAADGTWQFTTPQLDNGVHTLSAIATDIAGNTNTSTTFQITVDSVLPQVSLTPPIDQAPLRANARLTGVTDGTGSAIVALRYHFNDRAEIDLAVSANGSFDQAIDFTGIGNGSHTLTVMATDIAGNTATLQFQVTVDLDTTGPVIAAELANDTAPDGTNRDRVTSDPTVSGTLADASQVVEFQARFAGLGSATDVLTDRQADGSFTFNRDRLEQIYGGALTDGQYSLQLEARDQYGNVSQLFELSFVLDTTLALSIALDPAFDSAPVGDSHTTTATVSLSGLTEAGATVQLLETGATVTADSSGQFSFSNVALVLGENRFTVEAIDVAGNRSTSPLSITRLATNRAPTDIFLSQNWVAENSLSGTVIGQLTTLDPDAADTHTYTLLDNAGGRFQLVGHQVRIAPGAVLDFESSPSYSIQVRTTDSGSPGLFFDKTLTIDLTDVNEAPRFTSSPVLNAEVGTPYRYAISTVDPERNQRTIAAKDLPSWLTLVDNGDGTATLNGSPTTAQSGLYPIQLTATDAGGLQATQTYLLGVDVILREGANFSPTQAVTFKVDRPSILSFTFDPTFDLTDLSAINDAFEVALVDAGGRSLVHTIAQGRDAFFNLTEGEPTALAVGATYSTQSRTVTLNLTGIPTHTAATLVFRLVNDDGDITTSVRVRDITLSDAPLGMQPQTGTVPGTARIPAPITPDKLSVLEDISSSIQADYRRTTFNAQTKLLYADVAVTNSGTYSVDAPLLVAISNISDPSVLVRDPDGFTPTRLPYYNFSALVADGKLDPAELTSTRALIFYNPNQVQFTYDLVVLAQLNQGPTIQTLPVREVLGGQPYLYDVNATDPNGDVLTYQLLSAPQGMAIDAQSGVISWDTATSDRGSHAVLIQVSDNRGGITKQSFTLSVTEELPNRPPIFTSTPAVDAFIGQRYAYDADAVDPDQDNPLTYDLISGPDGMTVDPSTGLVYWTPPPALILGDTVLGRINVPGEIDEFTFSGAIGQRLYFDPLQYSGSHYDWRMNVYSPSGIKVIDAANFAWDQNKLITLTEDGTYRTVVRTVGDKVGSYGFSVINLSLVPVVPFDVVVKGQLSPGSEDDVFRFTGNRGQKLFFDQLSKSGDFDWVLYDANNQVVQSSYYFSDMEVNLPSNGEYVLTLRGRSGFSSTADYAFSIVTPDLITTPITLGNVVSGTIGEKGEQDIYTFTGSIGQRLFLDVLTYSGSYYSQRLYLYSPSGVTYLNRYLTYGDEGPFTLTEAGTYRLVIDASGEDTGSYSFNLLDVGQATPISLDVSQSGQLSPGQETHLYTFTGNTGQILFFDSMMNSSGSWTLYDSGNQRVDGTSLRSDFEVNLSQSGTYTLVLQGDQNKAINYQFQIITPEISTTELTLGSTVSGTISEKGEQDIYTFTGSVGQRLYLDVLTYSSSYSQNLYLYSPSGVVYLSRSLGSGDTNPFTLKEDGTYRLVVDGAGENTGSYSFSLLDVEQATPVELDVSQSGQLSPGQETHLYTFTGNAGQRLYFDSMMNSSGSWALYNSGNQQVEGTNLNSDFEVILSQTDTYTLVLQGNRNSPIDYQFQIITPETTTADLILGNSISGTIAEKGEQDVYTFTGSIGQRLFLDVLAYSGNHVQKLYLYSPSGVIYLDRSLSSGDAAPFTLTEAGIYRLVIDGAGESTGSYSFNLLDVGQATPISLDVSQSGQLSPGQETHLYTFEGNARQRLFFDSMMNSSGSWTLYNSGNQRVDGTSLNSDFEVTLSQLDTYTLVLQGNRSEAIDYQFQVITPTVNTVELTLGNTVSGAIGEKGEQDIYTFIGNVGQQLFLDVLTYSGSYAQSLFLYSPSGVVQLNRYLSSGDSVPFTLTESGTYRLVVDGVGENTGSYSFRMADLAAASDLALDTPTNDDLLPQAVRFYQLKGTPGQRLQFDSLSAVPGADWVIYGPGNFVLGSAPLSNDFEVELISVGTHFLAVRNSSNNAVSYSIQVNTLPSLSVENTGLGIIHSGVSASTPTSKSFTAAAGTLIYFDGQGTSSGVYARLSDPKGDQIFNINAYRDSGSILLRQSGAYTLQLTGNGSYQYRVIDLGTAKDLVLNTVTNVTLSPITATTAYKFTGTFGQQLYYDALNSNYPNVSVRLVTPSGRELFNSSAQDDQNLYQTLTLDEAGTFYLLFSGSQSAASSVSFRLFDKAQVQSITLDQEVTGRFTNSRQSDLYRFAANAGQYMYVNQQAGGSPNQWYLFGPGGLKLSNNTYYNSNYIYTDQEFTLSADGEYLLVMRGNGSSNLDYKFTLVTPEFVTQELPLNQTVSGTLSEPGENDIYTFTGAVGQQLFFDALNSNSPGFTVRVYSPTNQQVYSSAIQNDFHLGHTFTLAESGNYRLIIDGDGDAIGNYSFRLLNKAEAQLIALDQEVIGRFANSRQSDLYRFMGNAGQYLYVNQQAGNYPNEWYLFGPGGLKVLSTYIYNDKEFTLPADGEYLLVMRGNGSSNQDYKFTLVTPEFVTQALPLNQTVNGTLSKPGENDIYTFSGTVGQQLFFDALNSSSPGFTVRVSARINKDCLIEKNGRAYVNRVKLLRKASTKNWGF</sequence>
<keyword evidence="4" id="KW-0325">Glycoprotein</keyword>
<dbReference type="CDD" id="cd11304">
    <property type="entry name" value="Cadherin_repeat"/>
    <property type="match status" value="1"/>
</dbReference>
<reference evidence="7" key="1">
    <citation type="submission" date="2020-10" db="EMBL/GenBank/DDBJ databases">
        <authorList>
            <person name="Castelo-Branco R."/>
            <person name="Eusebio N."/>
            <person name="Adriana R."/>
            <person name="Vieira A."/>
            <person name="Brugerolle De Fraissinette N."/>
            <person name="Rezende De Castro R."/>
            <person name="Schneider M.P."/>
            <person name="Vasconcelos V."/>
            <person name="Leao P.N."/>
        </authorList>
    </citation>
    <scope>NUCLEOTIDE SEQUENCE</scope>
    <source>
        <strain evidence="7">LEGE 07310</strain>
    </source>
</reference>
<dbReference type="EMBL" id="JADEXG010000029">
    <property type="protein sequence ID" value="MBE9078257.1"/>
    <property type="molecule type" value="Genomic_DNA"/>
</dbReference>
<dbReference type="GO" id="GO:0005886">
    <property type="term" value="C:plasma membrane"/>
    <property type="evidence" value="ECO:0007669"/>
    <property type="project" value="TreeGrafter"/>
</dbReference>
<evidence type="ECO:0000256" key="2">
    <source>
        <dbReference type="ARBA" id="ARBA00022692"/>
    </source>
</evidence>
<dbReference type="PANTHER" id="PTHR24028">
    <property type="entry name" value="CADHERIN-87A"/>
    <property type="match status" value="1"/>
</dbReference>
<keyword evidence="3" id="KW-0472">Membrane</keyword>
<dbReference type="PANTHER" id="PTHR24028:SF328">
    <property type="entry name" value="CADHERIN-3"/>
    <property type="match status" value="1"/>
</dbReference>
<keyword evidence="3" id="KW-1133">Transmembrane helix</keyword>
<dbReference type="InterPro" id="IPR015919">
    <property type="entry name" value="Cadherin-like_sf"/>
</dbReference>
<organism evidence="7 8">
    <name type="scientific">Vasconcelosia minhoensis LEGE 07310</name>
    <dbReference type="NCBI Taxonomy" id="915328"/>
    <lineage>
        <taxon>Bacteria</taxon>
        <taxon>Bacillati</taxon>
        <taxon>Cyanobacteriota</taxon>
        <taxon>Cyanophyceae</taxon>
        <taxon>Nodosilineales</taxon>
        <taxon>Cymatolegaceae</taxon>
        <taxon>Vasconcelosia</taxon>
        <taxon>Vasconcelosia minhoensis</taxon>
    </lineage>
</organism>
<comment type="subcellular location">
    <subcellularLocation>
        <location evidence="1">Membrane</location>
        <topology evidence="1">Single-pass membrane protein</topology>
    </subcellularLocation>
</comment>
<evidence type="ECO:0000313" key="8">
    <source>
        <dbReference type="Proteomes" id="UP000636505"/>
    </source>
</evidence>
<dbReference type="SUPFAM" id="SSF49313">
    <property type="entry name" value="Cadherin-like"/>
    <property type="match status" value="4"/>
</dbReference>
<dbReference type="NCBIfam" id="NF033510">
    <property type="entry name" value="Ca_tandemer"/>
    <property type="match status" value="1"/>
</dbReference>
<dbReference type="InterPro" id="IPR050174">
    <property type="entry name" value="Protocadherin/Cadherin-CA"/>
</dbReference>
<dbReference type="InterPro" id="IPR002126">
    <property type="entry name" value="Cadherin-like_dom"/>
</dbReference>
<comment type="caution">
    <text evidence="7">The sequence shown here is derived from an EMBL/GenBank/DDBJ whole genome shotgun (WGS) entry which is preliminary data.</text>
</comment>
<accession>A0A8J7A7D6</accession>
<evidence type="ECO:0000259" key="6">
    <source>
        <dbReference type="PROSITE" id="PS50268"/>
    </source>
</evidence>
<gene>
    <name evidence="7" type="ORF">IQ241_13300</name>
</gene>
<keyword evidence="2" id="KW-0812">Transmembrane</keyword>
<dbReference type="PROSITE" id="PS50268">
    <property type="entry name" value="CADHERIN_2"/>
    <property type="match status" value="1"/>
</dbReference>
<dbReference type="Proteomes" id="UP000636505">
    <property type="component" value="Unassembled WGS sequence"/>
</dbReference>
<dbReference type="Gene3D" id="2.60.40.60">
    <property type="entry name" value="Cadherins"/>
    <property type="match status" value="1"/>
</dbReference>
<dbReference type="Pfam" id="PF19077">
    <property type="entry name" value="Big_13"/>
    <property type="match status" value="2"/>
</dbReference>
<dbReference type="Gene3D" id="2.60.40.10">
    <property type="entry name" value="Immunoglobulins"/>
    <property type="match status" value="6"/>
</dbReference>